<protein>
    <submittedName>
        <fullName evidence="6">SLBB domain-containing protein</fullName>
    </submittedName>
</protein>
<keyword evidence="7" id="KW-1185">Reference proteome</keyword>
<feature type="chain" id="PRO_5047235262" evidence="3">
    <location>
        <begin position="19"/>
        <end position="757"/>
    </location>
</feature>
<proteinExistence type="predicted"/>
<dbReference type="PANTHER" id="PTHR33619:SF3">
    <property type="entry name" value="POLYSACCHARIDE EXPORT PROTEIN GFCE-RELATED"/>
    <property type="match status" value="1"/>
</dbReference>
<accession>A0ABZ0CWV5</accession>
<evidence type="ECO:0000256" key="2">
    <source>
        <dbReference type="SAM" id="MobiDB-lite"/>
    </source>
</evidence>
<dbReference type="InterPro" id="IPR049712">
    <property type="entry name" value="Poly_export"/>
</dbReference>
<organism evidence="6 7">
    <name type="scientific">Piscinibacter gummiphilus</name>
    <dbReference type="NCBI Taxonomy" id="946333"/>
    <lineage>
        <taxon>Bacteria</taxon>
        <taxon>Pseudomonadati</taxon>
        <taxon>Pseudomonadota</taxon>
        <taxon>Betaproteobacteria</taxon>
        <taxon>Burkholderiales</taxon>
        <taxon>Sphaerotilaceae</taxon>
        <taxon>Piscinibacter</taxon>
    </lineage>
</organism>
<feature type="region of interest" description="Disordered" evidence="2">
    <location>
        <begin position="22"/>
        <end position="88"/>
    </location>
</feature>
<dbReference type="EMBL" id="CP136336">
    <property type="protein sequence ID" value="WOB09445.1"/>
    <property type="molecule type" value="Genomic_DNA"/>
</dbReference>
<gene>
    <name evidence="6" type="ORF">RXV79_05125</name>
</gene>
<feature type="domain" description="Soluble ligand binding" evidence="5">
    <location>
        <begin position="290"/>
        <end position="339"/>
    </location>
</feature>
<evidence type="ECO:0000313" key="7">
    <source>
        <dbReference type="Proteomes" id="UP001303946"/>
    </source>
</evidence>
<dbReference type="InterPro" id="IPR019554">
    <property type="entry name" value="Soluble_ligand-bd"/>
</dbReference>
<evidence type="ECO:0000313" key="6">
    <source>
        <dbReference type="EMBL" id="WOB09445.1"/>
    </source>
</evidence>
<dbReference type="Pfam" id="PF10531">
    <property type="entry name" value="SLBB"/>
    <property type="match status" value="2"/>
</dbReference>
<evidence type="ECO:0000259" key="5">
    <source>
        <dbReference type="Pfam" id="PF10531"/>
    </source>
</evidence>
<feature type="compositionally biased region" description="Basic and acidic residues" evidence="2">
    <location>
        <begin position="45"/>
        <end position="66"/>
    </location>
</feature>
<evidence type="ECO:0000256" key="3">
    <source>
        <dbReference type="SAM" id="SignalP"/>
    </source>
</evidence>
<sequence>MAFATVLLGAIVSQVAVAQAPQGSLSPAQRLFGAPGLAGDEGDDERQSRGASRPRDRDFNFKRRLDGSNWTESGDQRPEDIPDDAHEFEDDAPLYEDFSRYIRDTTGKQVSDALPLARSKARSPKLPETYVIGPGDEIEVQVWGSLSARYKLRVDEAGRVFVPEVGSVQLEGVRASDLTNVMTGQFRRLFKGFELRAFIVSSRGVMILVTGHAASVGLKNISATHTLLSATLSQARPSPGGSRRFVEFRRDGSPAKLIDLYCFFRTECEAMPGALKDNDVIRVPPRGKLVAVSGGVSRPGIYELTESEGVNDLLRYAGGLSVVADANRINLYSFAESTRGDRTLQTTAVGGICPGRGGVAPVSCTSLRDGDYLDVQLHLALVRGSITIVAPGVDPIKLEHRPGMKLLDVLSPPFDRLIPRKTLSTMNAGAFATLQDLDDRLRRLDLEALTLYRRDSDKREYAPISVNYRAAATDGRTGASNIELQEGDVLVIEDQSEWKARRSELPMSVRVLGEVGKPGRYRFVGLKTLEDVLIMAGGVTPDAAVWNAVILRQSDGRTSVGREVLDQALKTITAHQLRQEAMNSDRVVGATAITKDDRKSGTVQTLGNRAKAEVLELMKDRELIYLSSRGDPVSRDIKLAPNDIVLIPPVQDTYSCQGAFFKPGEFMIGKGAVSVSGAVKRCGLIDEMSPNIYHFVSRQNRICRVGWFSSCPDVESGDVVVAVPEVVTKRGAAAFLEWMDIVIKPLTALATLKVLTD</sequence>
<reference evidence="6 7" key="1">
    <citation type="submission" date="2023-10" db="EMBL/GenBank/DDBJ databases">
        <title>Bacteria for the degradation of biodegradable plastic PBAT(Polybutylene adipate terephthalate).</title>
        <authorList>
            <person name="Weon H.-Y."/>
            <person name="Yeon J."/>
        </authorList>
    </citation>
    <scope>NUCLEOTIDE SEQUENCE [LARGE SCALE GENOMIC DNA]</scope>
    <source>
        <strain evidence="6 7">SBD 7-3</strain>
    </source>
</reference>
<evidence type="ECO:0000259" key="4">
    <source>
        <dbReference type="Pfam" id="PF02563"/>
    </source>
</evidence>
<dbReference type="Gene3D" id="3.10.560.10">
    <property type="entry name" value="Outer membrane lipoprotein wza domain like"/>
    <property type="match status" value="2"/>
</dbReference>
<feature type="domain" description="Soluble ligand binding" evidence="5">
    <location>
        <begin position="509"/>
        <end position="560"/>
    </location>
</feature>
<feature type="signal peptide" evidence="3">
    <location>
        <begin position="1"/>
        <end position="18"/>
    </location>
</feature>
<name>A0ABZ0CWV5_9BURK</name>
<keyword evidence="1 3" id="KW-0732">Signal</keyword>
<dbReference type="Pfam" id="PF02563">
    <property type="entry name" value="Poly_export"/>
    <property type="match status" value="1"/>
</dbReference>
<dbReference type="InterPro" id="IPR003715">
    <property type="entry name" value="Poly_export_N"/>
</dbReference>
<dbReference type="PANTHER" id="PTHR33619">
    <property type="entry name" value="POLYSACCHARIDE EXPORT PROTEIN GFCE-RELATED"/>
    <property type="match status" value="1"/>
</dbReference>
<dbReference type="RefSeq" id="WP_316702398.1">
    <property type="nucleotide sequence ID" value="NZ_CP136336.1"/>
</dbReference>
<evidence type="ECO:0000256" key="1">
    <source>
        <dbReference type="ARBA" id="ARBA00022729"/>
    </source>
</evidence>
<feature type="domain" description="Polysaccharide export protein N-terminal" evidence="4">
    <location>
        <begin position="127"/>
        <end position="192"/>
    </location>
</feature>
<feature type="compositionally biased region" description="Basic and acidic residues" evidence="2">
    <location>
        <begin position="74"/>
        <end position="85"/>
    </location>
</feature>
<dbReference type="Proteomes" id="UP001303946">
    <property type="component" value="Chromosome"/>
</dbReference>